<dbReference type="GO" id="GO:0016757">
    <property type="term" value="F:glycosyltransferase activity"/>
    <property type="evidence" value="ECO:0007669"/>
    <property type="project" value="InterPro"/>
</dbReference>
<sequence length="563" mass="62345">MRSPLDVLRRRRRAAGGDEADAPGIAAVSDQRAARLLALAVRPLERGHARVVVLAADQPTWLVDAVRAASRSPRVTVLDPAVGPAGLHVELAARGPLDLLVDLTEDPAEVRAERARATLLHLRPHGVLVVADAARGGGAELVAQLDEALRAALAPDQAGLDHHQRFWGRAVDTVTVRDGHVAITNRLRAFAQLREEQAADYLRLRGADAGAVLAERPGTVVDNPAPILASEHDDATTYATHFEAPPMQLREYRDVVCWPGQVVTQGHVLLPETYRHGARAKLGNRFLDDLAFDFGRPSTDARPEALEGTYFHLDSEFRGHFGHALTEQIARLWAWPEAKRRHPDLKALMLTNRKRTTVAGWEHRLYQAAGVAPEDLVLAERPVRVERLLAGTPMFTQPEYVHADITEVYRRIGDDLAAEAPDKAYPERIFCSRRNDKRSCHNTPDVEAFFAERGFEVVYPEDHPLAEQVQMFRSATELAGFGGSAMFTMAFVPEPKRVFLVSSENYRAQNEALMAAVLGHQLNVAWCRPDKTRAAGYKGREAMHSQFTFDPDREGRFLAGLLD</sequence>
<accession>A0A6L6XY78</accession>
<reference evidence="2 3" key="1">
    <citation type="submission" date="2019-12" db="EMBL/GenBank/DDBJ databases">
        <authorList>
            <person name="Huq M.A."/>
        </authorList>
    </citation>
    <scope>NUCLEOTIDE SEQUENCE [LARGE SCALE GENOMIC DNA]</scope>
    <source>
        <strain evidence="2 3">MAH-18</strain>
    </source>
</reference>
<feature type="domain" description="Glycosyltransferase 61 catalytic" evidence="1">
    <location>
        <begin position="321"/>
        <end position="498"/>
    </location>
</feature>
<evidence type="ECO:0000313" key="3">
    <source>
        <dbReference type="Proteomes" id="UP000473525"/>
    </source>
</evidence>
<protein>
    <submittedName>
        <fullName evidence="2">DUF563 domain-containing protein</fullName>
    </submittedName>
</protein>
<name>A0A6L6XY78_9ACTN</name>
<keyword evidence="3" id="KW-1185">Reference proteome</keyword>
<proteinExistence type="predicted"/>
<dbReference type="Pfam" id="PF04577">
    <property type="entry name" value="Glyco_transf_61"/>
    <property type="match status" value="1"/>
</dbReference>
<dbReference type="AlphaFoldDB" id="A0A6L6XY78"/>
<dbReference type="Proteomes" id="UP000473525">
    <property type="component" value="Unassembled WGS sequence"/>
</dbReference>
<dbReference type="InterPro" id="IPR049625">
    <property type="entry name" value="Glyco_transf_61_cat"/>
</dbReference>
<dbReference type="EMBL" id="WSEK01000004">
    <property type="protein sequence ID" value="MVQ50415.1"/>
    <property type="molecule type" value="Genomic_DNA"/>
</dbReference>
<evidence type="ECO:0000313" key="2">
    <source>
        <dbReference type="EMBL" id="MVQ50415.1"/>
    </source>
</evidence>
<comment type="caution">
    <text evidence="2">The sequence shown here is derived from an EMBL/GenBank/DDBJ whole genome shotgun (WGS) entry which is preliminary data.</text>
</comment>
<gene>
    <name evidence="2" type="ORF">GON03_14610</name>
</gene>
<evidence type="ECO:0000259" key="1">
    <source>
        <dbReference type="Pfam" id="PF04577"/>
    </source>
</evidence>
<dbReference type="RefSeq" id="WP_157343468.1">
    <property type="nucleotide sequence ID" value="NZ_WSEK01000004.1"/>
</dbReference>
<organism evidence="2 3">
    <name type="scientific">Nocardioides agri</name>
    <dbReference type="NCBI Taxonomy" id="2682843"/>
    <lineage>
        <taxon>Bacteria</taxon>
        <taxon>Bacillati</taxon>
        <taxon>Actinomycetota</taxon>
        <taxon>Actinomycetes</taxon>
        <taxon>Propionibacteriales</taxon>
        <taxon>Nocardioidaceae</taxon>
        <taxon>Nocardioides</taxon>
    </lineage>
</organism>